<keyword evidence="2" id="KW-0603">Photosystem I</keyword>
<dbReference type="PANTHER" id="PTHR21649">
    <property type="entry name" value="CHLOROPHYLL A/B BINDING PROTEIN"/>
    <property type="match status" value="1"/>
</dbReference>
<dbReference type="GO" id="GO:0016168">
    <property type="term" value="F:chlorophyll binding"/>
    <property type="evidence" value="ECO:0007669"/>
    <property type="project" value="UniProtKB-KW"/>
</dbReference>
<dbReference type="Gene3D" id="1.10.3460.10">
    <property type="entry name" value="Chlorophyll a/b binding protein domain"/>
    <property type="match status" value="1"/>
</dbReference>
<feature type="binding site" evidence="1">
    <location>
        <position position="204"/>
    </location>
    <ligand>
        <name>chlorophyll a</name>
        <dbReference type="ChEBI" id="CHEBI:58416"/>
        <label>1</label>
    </ligand>
</feature>
<comment type="similarity">
    <text evidence="2">Belongs to the light-harvesting chlorophyll a/b-binding (LHC) protein family.</text>
</comment>
<gene>
    <name evidence="4" type="ORF">RJ641_031414</name>
</gene>
<dbReference type="GO" id="GO:0009765">
    <property type="term" value="P:photosynthesis, light harvesting"/>
    <property type="evidence" value="ECO:0007669"/>
    <property type="project" value="InterPro"/>
</dbReference>
<dbReference type="SUPFAM" id="SSF103511">
    <property type="entry name" value="Chlorophyll a-b binding protein"/>
    <property type="match status" value="1"/>
</dbReference>
<accession>A0AAN8ZH74</accession>
<dbReference type="EMBL" id="JBAMMX010000006">
    <property type="protein sequence ID" value="KAK6937906.1"/>
    <property type="molecule type" value="Genomic_DNA"/>
</dbReference>
<protein>
    <recommendedName>
        <fullName evidence="2">Chlorophyll a-b binding protein, chloroplastic</fullName>
    </recommendedName>
</protein>
<feature type="compositionally biased region" description="Low complexity" evidence="3">
    <location>
        <begin position="123"/>
        <end position="134"/>
    </location>
</feature>
<feature type="region of interest" description="Disordered" evidence="3">
    <location>
        <begin position="56"/>
        <end position="92"/>
    </location>
</feature>
<evidence type="ECO:0000256" key="3">
    <source>
        <dbReference type="SAM" id="MobiDB-lite"/>
    </source>
</evidence>
<evidence type="ECO:0000313" key="4">
    <source>
        <dbReference type="EMBL" id="KAK6937906.1"/>
    </source>
</evidence>
<keyword evidence="5" id="KW-1185">Reference proteome</keyword>
<dbReference type="Proteomes" id="UP001370490">
    <property type="component" value="Unassembled WGS sequence"/>
</dbReference>
<dbReference type="AlphaFoldDB" id="A0AAN8ZH74"/>
<keyword evidence="2" id="KW-0934">Plastid</keyword>
<comment type="function">
    <text evidence="2">The light-harvesting complex (LHC) functions as a light receptor, it captures and delivers excitation energy to photosystems with which it is closely associated.</text>
</comment>
<dbReference type="GO" id="GO:0009522">
    <property type="term" value="C:photosystem I"/>
    <property type="evidence" value="ECO:0007669"/>
    <property type="project" value="UniProtKB-KW"/>
</dbReference>
<keyword evidence="2" id="KW-0602">Photosynthesis</keyword>
<keyword evidence="2" id="KW-0157">Chromophore</keyword>
<reference evidence="4 5" key="1">
    <citation type="submission" date="2023-12" db="EMBL/GenBank/DDBJ databases">
        <title>A high-quality genome assembly for Dillenia turbinata (Dilleniales).</title>
        <authorList>
            <person name="Chanderbali A."/>
        </authorList>
    </citation>
    <scope>NUCLEOTIDE SEQUENCE [LARGE SCALE GENOMIC DNA]</scope>
    <source>
        <strain evidence="4">LSX21</strain>
        <tissue evidence="4">Leaf</tissue>
    </source>
</reference>
<keyword evidence="1 2" id="KW-0148">Chlorophyll</keyword>
<dbReference type="GO" id="GO:0009523">
    <property type="term" value="C:photosystem II"/>
    <property type="evidence" value="ECO:0007669"/>
    <property type="project" value="UniProtKB-KW"/>
</dbReference>
<dbReference type="InterPro" id="IPR001344">
    <property type="entry name" value="Chloro_AB-bd_pln"/>
</dbReference>
<dbReference type="GO" id="GO:0009535">
    <property type="term" value="C:chloroplast thylakoid membrane"/>
    <property type="evidence" value="ECO:0007669"/>
    <property type="project" value="UniProtKB-SubCell"/>
</dbReference>
<organism evidence="4 5">
    <name type="scientific">Dillenia turbinata</name>
    <dbReference type="NCBI Taxonomy" id="194707"/>
    <lineage>
        <taxon>Eukaryota</taxon>
        <taxon>Viridiplantae</taxon>
        <taxon>Streptophyta</taxon>
        <taxon>Embryophyta</taxon>
        <taxon>Tracheophyta</taxon>
        <taxon>Spermatophyta</taxon>
        <taxon>Magnoliopsida</taxon>
        <taxon>eudicotyledons</taxon>
        <taxon>Gunneridae</taxon>
        <taxon>Pentapetalae</taxon>
        <taxon>Dilleniales</taxon>
        <taxon>Dilleniaceae</taxon>
        <taxon>Dillenia</taxon>
    </lineage>
</organism>
<evidence type="ECO:0000256" key="1">
    <source>
        <dbReference type="PIRSR" id="PIRSR601344-1"/>
    </source>
</evidence>
<keyword evidence="2" id="KW-0604">Photosystem II</keyword>
<name>A0AAN8ZH74_9MAGN</name>
<sequence length="212" mass="23034">MEQQISQCSRIKRVIQSLTLWPCQINHHLPCHQTQPIKSQHQISHFPLQPITAIQPESYMSSPSPPAQPFSVSPFPASHPHKNLTPDSIPEKPPKTMASLAASTAAASLGISEMLGNPLKFNSPARPAPSASSPGSGKTVALFSKKAPPKAKPAPVVADEELAKWYGPDRRIFLPEGLLDRSEIPEYLTGEVPGDYGYDPFGLSKKPENFAK</sequence>
<comment type="caution">
    <text evidence="4">The sequence shown here is derived from an EMBL/GenBank/DDBJ whole genome shotgun (WGS) entry which is preliminary data.</text>
</comment>
<feature type="region of interest" description="Disordered" evidence="3">
    <location>
        <begin position="120"/>
        <end position="156"/>
    </location>
</feature>
<comment type="subcellular location">
    <subcellularLocation>
        <location evidence="2">Plastid</location>
        <location evidence="2">Chloroplast thylakoid membrane</location>
    </subcellularLocation>
</comment>
<evidence type="ECO:0000313" key="5">
    <source>
        <dbReference type="Proteomes" id="UP001370490"/>
    </source>
</evidence>
<proteinExistence type="inferred from homology"/>
<evidence type="ECO:0000256" key="2">
    <source>
        <dbReference type="RuleBase" id="RU363080"/>
    </source>
</evidence>
<keyword evidence="2" id="KW-0793">Thylakoid</keyword>
<keyword evidence="2" id="KW-0150">Chloroplast</keyword>